<sequence>MFVFQRALILATLGCCLSRHQARSDLAVSHPQSSDVIVTTCSAHPLLPPISPSPGNQTVTVDFGQASPGNVSCVLTIPAYSNESSNAVTLMLNGTLPLSWCGQHNHLRLYDLDPESGNRSVIAEACDGVTTMSGRPGFDTLIVLEASGVDQSNMTLLAYSSFRWSTAVCNSHTSNSTVLNATVSKTVVHVPDATHALPRVTDCLWQVGVADGKGVTHVRVTMQDAANAGRSVPGTYGNSSCFYFMDTGVFMRTELRKIPVTEKGVDFEETGGESVIMGLVWRGLGGAPPFTVTYWAEGSTLLCPPSPRSLNATLEMQAFKGVNRGLHESAQDRNCSWRISAPSGMVVKLVDIYNLDFLSTLYSKDKLVIEGKYVAIDDKNLFPIWSEGESVEIDYVSSRMTARSQFVIKYLAVWPGSCQTLVTLNATGERNNVTEVALNKNDTSNGTNCHWLFKGRPGHQVEVTVTLDNQVGLCRQSWSGLHTAGITAFRGADQTLHNLILPQCLSDSNTWRFVSGDVITIVYDRDPSTSYVTDGVTVTYTELPEPPKPTGSACVFSPSVALLSFLLMLSFGRPLSSSFDLVFFA</sequence>
<evidence type="ECO:0000313" key="3">
    <source>
        <dbReference type="Proteomes" id="UP001374579"/>
    </source>
</evidence>
<accession>A0AAN9G761</accession>
<feature type="chain" id="PRO_5043038448" description="CUB domain-containing protein" evidence="1">
    <location>
        <begin position="19"/>
        <end position="585"/>
    </location>
</feature>
<dbReference type="AlphaFoldDB" id="A0AAN9G761"/>
<proteinExistence type="predicted"/>
<keyword evidence="1" id="KW-0732">Signal</keyword>
<evidence type="ECO:0000313" key="2">
    <source>
        <dbReference type="EMBL" id="KAK7096320.1"/>
    </source>
</evidence>
<organism evidence="2 3">
    <name type="scientific">Littorina saxatilis</name>
    <dbReference type="NCBI Taxonomy" id="31220"/>
    <lineage>
        <taxon>Eukaryota</taxon>
        <taxon>Metazoa</taxon>
        <taxon>Spiralia</taxon>
        <taxon>Lophotrochozoa</taxon>
        <taxon>Mollusca</taxon>
        <taxon>Gastropoda</taxon>
        <taxon>Caenogastropoda</taxon>
        <taxon>Littorinimorpha</taxon>
        <taxon>Littorinoidea</taxon>
        <taxon>Littorinidae</taxon>
        <taxon>Littorina</taxon>
    </lineage>
</organism>
<reference evidence="2 3" key="1">
    <citation type="submission" date="2024-02" db="EMBL/GenBank/DDBJ databases">
        <title>Chromosome-scale genome assembly of the rough periwinkle Littorina saxatilis.</title>
        <authorList>
            <person name="De Jode A."/>
            <person name="Faria R."/>
            <person name="Formenti G."/>
            <person name="Sims Y."/>
            <person name="Smith T.P."/>
            <person name="Tracey A."/>
            <person name="Wood J.M.D."/>
            <person name="Zagrodzka Z.B."/>
            <person name="Johannesson K."/>
            <person name="Butlin R.K."/>
            <person name="Leder E.H."/>
        </authorList>
    </citation>
    <scope>NUCLEOTIDE SEQUENCE [LARGE SCALE GENOMIC DNA]</scope>
    <source>
        <strain evidence="2">Snail1</strain>
        <tissue evidence="2">Muscle</tissue>
    </source>
</reference>
<comment type="caution">
    <text evidence="2">The sequence shown here is derived from an EMBL/GenBank/DDBJ whole genome shotgun (WGS) entry which is preliminary data.</text>
</comment>
<dbReference type="EMBL" id="JBAMIC010000014">
    <property type="protein sequence ID" value="KAK7096320.1"/>
    <property type="molecule type" value="Genomic_DNA"/>
</dbReference>
<protein>
    <recommendedName>
        <fullName evidence="4">CUB domain-containing protein</fullName>
    </recommendedName>
</protein>
<evidence type="ECO:0000256" key="1">
    <source>
        <dbReference type="SAM" id="SignalP"/>
    </source>
</evidence>
<dbReference type="SUPFAM" id="SSF49854">
    <property type="entry name" value="Spermadhesin, CUB domain"/>
    <property type="match status" value="1"/>
</dbReference>
<keyword evidence="3" id="KW-1185">Reference proteome</keyword>
<gene>
    <name evidence="2" type="ORF">V1264_005625</name>
</gene>
<dbReference type="InterPro" id="IPR035914">
    <property type="entry name" value="Sperma_CUB_dom_sf"/>
</dbReference>
<feature type="signal peptide" evidence="1">
    <location>
        <begin position="1"/>
        <end position="18"/>
    </location>
</feature>
<dbReference type="Proteomes" id="UP001374579">
    <property type="component" value="Unassembled WGS sequence"/>
</dbReference>
<name>A0AAN9G761_9CAEN</name>
<evidence type="ECO:0008006" key="4">
    <source>
        <dbReference type="Google" id="ProtNLM"/>
    </source>
</evidence>